<dbReference type="PROSITE" id="PS51352">
    <property type="entry name" value="THIOREDOXIN_2"/>
    <property type="match status" value="1"/>
</dbReference>
<comment type="similarity">
    <text evidence="2 9">Belongs to the peroxiredoxin family. Prx5 subfamily.</text>
</comment>
<dbReference type="InterPro" id="IPR013766">
    <property type="entry name" value="Thioredoxin_domain"/>
</dbReference>
<keyword evidence="12" id="KW-1185">Reference proteome</keyword>
<comment type="function">
    <text evidence="9">Thiol-specific peroxidase that catalyzes the reduction of hydrogen peroxide and organic hydroperoxides to water and alcohols, respectively. Plays a role in cell protection against oxidative stress by detoxifying peroxides.</text>
</comment>
<dbReference type="InterPro" id="IPR013740">
    <property type="entry name" value="Redoxin"/>
</dbReference>
<dbReference type="GO" id="GO:0045454">
    <property type="term" value="P:cell redox homeostasis"/>
    <property type="evidence" value="ECO:0007669"/>
    <property type="project" value="TreeGrafter"/>
</dbReference>
<dbReference type="GO" id="GO:0005739">
    <property type="term" value="C:mitochondrion"/>
    <property type="evidence" value="ECO:0007669"/>
    <property type="project" value="TreeGrafter"/>
</dbReference>
<evidence type="ECO:0000256" key="4">
    <source>
        <dbReference type="ARBA" id="ARBA00022559"/>
    </source>
</evidence>
<dbReference type="InterPro" id="IPR037944">
    <property type="entry name" value="PRX5-like"/>
</dbReference>
<dbReference type="Pfam" id="PF08534">
    <property type="entry name" value="Redoxin"/>
    <property type="match status" value="1"/>
</dbReference>
<dbReference type="EMBL" id="JADXDR010000067">
    <property type="protein sequence ID" value="KAI7841157.1"/>
    <property type="molecule type" value="Genomic_DNA"/>
</dbReference>
<evidence type="ECO:0000313" key="11">
    <source>
        <dbReference type="EMBL" id="KAI7841157.1"/>
    </source>
</evidence>
<sequence length="180" mass="18814">MITAAAAIAQKAAKKPQTMTVKAGDAVPDVKLDELVGGEIKQRSLKELFAGKKGILFGVPGAFTPGCSKTHLPGYVADAEKLKAAGAEVVVCVAVNDAFAMDAWGQANNTEGKVVMLADARAELTKALGIELDAPAVLGNTRCRRFSAVIEDGKFKTVNLEQGGELTCSLSNVIVDQLKQ</sequence>
<comment type="caution">
    <text evidence="11">The sequence shown here is derived from an EMBL/GenBank/DDBJ whole genome shotgun (WGS) entry which is preliminary data.</text>
</comment>
<keyword evidence="6 9" id="KW-0560">Oxidoreductase</keyword>
<dbReference type="GO" id="GO:0005777">
    <property type="term" value="C:peroxisome"/>
    <property type="evidence" value="ECO:0007669"/>
    <property type="project" value="TreeGrafter"/>
</dbReference>
<keyword evidence="7 9" id="KW-0676">Redox-active center</keyword>
<dbReference type="EC" id="1.11.1.25" evidence="3 9"/>
<dbReference type="SUPFAM" id="SSF52833">
    <property type="entry name" value="Thioredoxin-like"/>
    <property type="match status" value="1"/>
</dbReference>
<evidence type="ECO:0000256" key="3">
    <source>
        <dbReference type="ARBA" id="ARBA00013016"/>
    </source>
</evidence>
<feature type="active site" description="Cysteine sulfenic acid (-SOH) intermediate" evidence="8">
    <location>
        <position position="67"/>
    </location>
</feature>
<evidence type="ECO:0000256" key="1">
    <source>
        <dbReference type="ARBA" id="ARBA00001711"/>
    </source>
</evidence>
<comment type="catalytic activity">
    <reaction evidence="1">
        <text>[glutaredoxin]-dithiol + a hydroperoxide = [glutaredoxin]-disulfide + an alcohol + H2O</text>
        <dbReference type="Rhea" id="RHEA:62624"/>
        <dbReference type="Rhea" id="RHEA-COMP:10729"/>
        <dbReference type="Rhea" id="RHEA-COMP:10730"/>
        <dbReference type="ChEBI" id="CHEBI:15377"/>
        <dbReference type="ChEBI" id="CHEBI:29950"/>
        <dbReference type="ChEBI" id="CHEBI:30879"/>
        <dbReference type="ChEBI" id="CHEBI:35924"/>
        <dbReference type="ChEBI" id="CHEBI:50058"/>
        <dbReference type="EC" id="1.11.1.25"/>
    </reaction>
</comment>
<dbReference type="Proteomes" id="UP001205105">
    <property type="component" value="Unassembled WGS sequence"/>
</dbReference>
<keyword evidence="5 9" id="KW-0049">Antioxidant</keyword>
<keyword evidence="4 9" id="KW-0575">Peroxidase</keyword>
<dbReference type="PANTHER" id="PTHR10430">
    <property type="entry name" value="PEROXIREDOXIN"/>
    <property type="match status" value="1"/>
</dbReference>
<dbReference type="InterPro" id="IPR036249">
    <property type="entry name" value="Thioredoxin-like_sf"/>
</dbReference>
<evidence type="ECO:0000313" key="12">
    <source>
        <dbReference type="Proteomes" id="UP001205105"/>
    </source>
</evidence>
<dbReference type="GO" id="GO:0034599">
    <property type="term" value="P:cellular response to oxidative stress"/>
    <property type="evidence" value="ECO:0007669"/>
    <property type="project" value="InterPro"/>
</dbReference>
<proteinExistence type="inferred from homology"/>
<dbReference type="CDD" id="cd03013">
    <property type="entry name" value="PRX5_like"/>
    <property type="match status" value="1"/>
</dbReference>
<evidence type="ECO:0000256" key="2">
    <source>
        <dbReference type="ARBA" id="ARBA00010505"/>
    </source>
</evidence>
<evidence type="ECO:0000256" key="6">
    <source>
        <dbReference type="ARBA" id="ARBA00023002"/>
    </source>
</evidence>
<dbReference type="Gene3D" id="3.40.30.10">
    <property type="entry name" value="Glutaredoxin"/>
    <property type="match status" value="1"/>
</dbReference>
<reference evidence="11" key="1">
    <citation type="submission" date="2020-11" db="EMBL/GenBank/DDBJ databases">
        <title>Chlorella ohadii genome sequencing and assembly.</title>
        <authorList>
            <person name="Murik O."/>
            <person name="Treves H."/>
            <person name="Kedem I."/>
            <person name="Shotland Y."/>
            <person name="Kaplan A."/>
        </authorList>
    </citation>
    <scope>NUCLEOTIDE SEQUENCE</scope>
    <source>
        <strain evidence="11">1</strain>
    </source>
</reference>
<gene>
    <name evidence="11" type="ORF">COHA_005123</name>
</gene>
<evidence type="ECO:0000256" key="5">
    <source>
        <dbReference type="ARBA" id="ARBA00022862"/>
    </source>
</evidence>
<name>A0AAD5DNA0_9CHLO</name>
<feature type="domain" description="Thioredoxin" evidence="10">
    <location>
        <begin position="21"/>
        <end position="180"/>
    </location>
</feature>
<accession>A0AAD5DNA0</accession>
<evidence type="ECO:0000259" key="10">
    <source>
        <dbReference type="PROSITE" id="PS51352"/>
    </source>
</evidence>
<dbReference type="AlphaFoldDB" id="A0AAD5DNA0"/>
<evidence type="ECO:0000256" key="9">
    <source>
        <dbReference type="RuleBase" id="RU366011"/>
    </source>
</evidence>
<dbReference type="GO" id="GO:0008379">
    <property type="term" value="F:thioredoxin peroxidase activity"/>
    <property type="evidence" value="ECO:0007669"/>
    <property type="project" value="InterPro"/>
</dbReference>
<dbReference type="FunFam" id="3.40.30.10:FF:000020">
    <property type="entry name" value="Peroxiredoxin"/>
    <property type="match status" value="1"/>
</dbReference>
<dbReference type="PANTHER" id="PTHR10430:SF16">
    <property type="entry name" value="PEROXIREDOXIN-5, MITOCHONDRIAL"/>
    <property type="match status" value="1"/>
</dbReference>
<evidence type="ECO:0000256" key="8">
    <source>
        <dbReference type="PIRSR" id="PIRSR637944-1"/>
    </source>
</evidence>
<organism evidence="11 12">
    <name type="scientific">Chlorella ohadii</name>
    <dbReference type="NCBI Taxonomy" id="2649997"/>
    <lineage>
        <taxon>Eukaryota</taxon>
        <taxon>Viridiplantae</taxon>
        <taxon>Chlorophyta</taxon>
        <taxon>core chlorophytes</taxon>
        <taxon>Trebouxiophyceae</taxon>
        <taxon>Chlorellales</taxon>
        <taxon>Chlorellaceae</taxon>
        <taxon>Chlorella clade</taxon>
        <taxon>Chlorella</taxon>
    </lineage>
</organism>
<protein>
    <recommendedName>
        <fullName evidence="3 9">Glutaredoxin-dependent peroxiredoxin</fullName>
        <ecNumber evidence="3 9">1.11.1.25</ecNumber>
    </recommendedName>
</protein>
<dbReference type="GO" id="GO:0042744">
    <property type="term" value="P:hydrogen peroxide catabolic process"/>
    <property type="evidence" value="ECO:0007669"/>
    <property type="project" value="TreeGrafter"/>
</dbReference>
<evidence type="ECO:0000256" key="7">
    <source>
        <dbReference type="ARBA" id="ARBA00023284"/>
    </source>
</evidence>